<dbReference type="InterPro" id="IPR041426">
    <property type="entry name" value="Mos1_HTH"/>
</dbReference>
<evidence type="ECO:0000313" key="2">
    <source>
        <dbReference type="EMBL" id="KAF7265535.1"/>
    </source>
</evidence>
<protein>
    <recommendedName>
        <fullName evidence="1">Mos1 transposase HTH domain-containing protein</fullName>
    </recommendedName>
</protein>
<dbReference type="PANTHER" id="PTHR46060">
    <property type="entry name" value="MARINER MOS1 TRANSPOSASE-LIKE PROTEIN"/>
    <property type="match status" value="1"/>
</dbReference>
<accession>A0A834HND9</accession>
<name>A0A834HND9_RHYFE</name>
<sequence length="101" mass="11766">MELNREHFRAMIFYNIGRGLSQQECIKQFNLTSGDEAPSKTTVYRWFSEFNRSRSSLLDEFREGRLKSAVVSGNTDALCEMIKPDRHVSYCVLCYDGYHTL</sequence>
<organism evidence="2 3">
    <name type="scientific">Rhynchophorus ferrugineus</name>
    <name type="common">Red palm weevil</name>
    <name type="synonym">Curculio ferrugineus</name>
    <dbReference type="NCBI Taxonomy" id="354439"/>
    <lineage>
        <taxon>Eukaryota</taxon>
        <taxon>Metazoa</taxon>
        <taxon>Ecdysozoa</taxon>
        <taxon>Arthropoda</taxon>
        <taxon>Hexapoda</taxon>
        <taxon>Insecta</taxon>
        <taxon>Pterygota</taxon>
        <taxon>Neoptera</taxon>
        <taxon>Endopterygota</taxon>
        <taxon>Coleoptera</taxon>
        <taxon>Polyphaga</taxon>
        <taxon>Cucujiformia</taxon>
        <taxon>Curculionidae</taxon>
        <taxon>Dryophthorinae</taxon>
        <taxon>Rhynchophorus</taxon>
    </lineage>
</organism>
<dbReference type="EMBL" id="JAACXV010014609">
    <property type="protein sequence ID" value="KAF7265535.1"/>
    <property type="molecule type" value="Genomic_DNA"/>
</dbReference>
<evidence type="ECO:0000259" key="1">
    <source>
        <dbReference type="Pfam" id="PF17906"/>
    </source>
</evidence>
<dbReference type="Proteomes" id="UP000625711">
    <property type="component" value="Unassembled WGS sequence"/>
</dbReference>
<dbReference type="AlphaFoldDB" id="A0A834HND9"/>
<dbReference type="Gene3D" id="1.10.10.1450">
    <property type="match status" value="1"/>
</dbReference>
<evidence type="ECO:0000313" key="3">
    <source>
        <dbReference type="Proteomes" id="UP000625711"/>
    </source>
</evidence>
<gene>
    <name evidence="2" type="ORF">GWI33_021070</name>
</gene>
<feature type="domain" description="Mos1 transposase HTH" evidence="1">
    <location>
        <begin position="5"/>
        <end position="50"/>
    </location>
</feature>
<dbReference type="InterPro" id="IPR052709">
    <property type="entry name" value="Transposase-MT_Hybrid"/>
</dbReference>
<keyword evidence="3" id="KW-1185">Reference proteome</keyword>
<proteinExistence type="predicted"/>
<comment type="caution">
    <text evidence="2">The sequence shown here is derived from an EMBL/GenBank/DDBJ whole genome shotgun (WGS) entry which is preliminary data.</text>
</comment>
<reference evidence="2" key="1">
    <citation type="submission" date="2020-08" db="EMBL/GenBank/DDBJ databases">
        <title>Genome sequencing and assembly of the red palm weevil Rhynchophorus ferrugineus.</title>
        <authorList>
            <person name="Dias G.B."/>
            <person name="Bergman C.M."/>
            <person name="Manee M."/>
        </authorList>
    </citation>
    <scope>NUCLEOTIDE SEQUENCE</scope>
    <source>
        <strain evidence="2">AA-2017</strain>
        <tissue evidence="2">Whole larva</tissue>
    </source>
</reference>
<dbReference type="PANTHER" id="PTHR46060:SF1">
    <property type="entry name" value="MARINER MOS1 TRANSPOSASE-LIKE PROTEIN"/>
    <property type="match status" value="1"/>
</dbReference>
<dbReference type="Pfam" id="PF17906">
    <property type="entry name" value="HTH_48"/>
    <property type="match status" value="1"/>
</dbReference>
<dbReference type="OrthoDB" id="6767820at2759"/>